<dbReference type="GO" id="GO:0006516">
    <property type="term" value="P:glycoprotein catabolic process"/>
    <property type="evidence" value="ECO:0007669"/>
    <property type="project" value="TreeGrafter"/>
</dbReference>
<evidence type="ECO:0000256" key="5">
    <source>
        <dbReference type="ARBA" id="ARBA00011738"/>
    </source>
</evidence>
<evidence type="ECO:0000256" key="12">
    <source>
        <dbReference type="ARBA" id="ARBA00023277"/>
    </source>
</evidence>
<dbReference type="InterPro" id="IPR041447">
    <property type="entry name" value="Mannosidase_ig"/>
</dbReference>
<dbReference type="AlphaFoldDB" id="A0A9Q3E8Z9"/>
<evidence type="ECO:0000256" key="8">
    <source>
        <dbReference type="ARBA" id="ARBA00022525"/>
    </source>
</evidence>
<feature type="domain" description="Mannosidase Ig/CBM-like" evidence="18">
    <location>
        <begin position="895"/>
        <end position="985"/>
    </location>
</feature>
<dbReference type="SUPFAM" id="SSF49785">
    <property type="entry name" value="Galactose-binding domain-like"/>
    <property type="match status" value="1"/>
</dbReference>
<evidence type="ECO:0000256" key="4">
    <source>
        <dbReference type="ARBA" id="ARBA00007483"/>
    </source>
</evidence>
<dbReference type="PANTHER" id="PTHR43730:SF5">
    <property type="entry name" value="BETA-MANNOSIDASE A"/>
    <property type="match status" value="1"/>
</dbReference>
<evidence type="ECO:0000256" key="15">
    <source>
        <dbReference type="ARBA" id="ARBA00031061"/>
    </source>
</evidence>
<keyword evidence="11" id="KW-0325">Glycoprotein</keyword>
<evidence type="ECO:0000256" key="7">
    <source>
        <dbReference type="ARBA" id="ARBA00021795"/>
    </source>
</evidence>
<dbReference type="EC" id="3.2.1.25" evidence="6"/>
<dbReference type="InterPro" id="IPR041625">
    <property type="entry name" value="Beta-mannosidase_Ig"/>
</dbReference>
<proteinExistence type="inferred from homology"/>
<evidence type="ECO:0000256" key="14">
    <source>
        <dbReference type="ARBA" id="ARBA00023326"/>
    </source>
</evidence>
<evidence type="ECO:0000256" key="6">
    <source>
        <dbReference type="ARBA" id="ARBA00012754"/>
    </source>
</evidence>
<evidence type="ECO:0000313" key="20">
    <source>
        <dbReference type="EMBL" id="MBW0514543.1"/>
    </source>
</evidence>
<dbReference type="InterPro" id="IPR036156">
    <property type="entry name" value="Beta-gal/glucu_dom_sf"/>
</dbReference>
<dbReference type="InterPro" id="IPR008979">
    <property type="entry name" value="Galactose-bd-like_sf"/>
</dbReference>
<comment type="caution">
    <text evidence="20">The sequence shown here is derived from an EMBL/GenBank/DDBJ whole genome shotgun (WGS) entry which is preliminary data.</text>
</comment>
<evidence type="ECO:0000313" key="21">
    <source>
        <dbReference type="Proteomes" id="UP000765509"/>
    </source>
</evidence>
<dbReference type="FunFam" id="2.60.40.10:FF:002310">
    <property type="entry name" value="Beta-mannosidase A"/>
    <property type="match status" value="1"/>
</dbReference>
<dbReference type="InterPro" id="IPR050887">
    <property type="entry name" value="Beta-mannosidase_GH2"/>
</dbReference>
<dbReference type="OrthoDB" id="2866996at2759"/>
<keyword evidence="12" id="KW-0119">Carbohydrate metabolism</keyword>
<evidence type="ECO:0000259" key="18">
    <source>
        <dbReference type="Pfam" id="PF17786"/>
    </source>
</evidence>
<evidence type="ECO:0000256" key="16">
    <source>
        <dbReference type="ARBA" id="ARBA00054037"/>
    </source>
</evidence>
<name>A0A9Q3E8Z9_9BASI</name>
<evidence type="ECO:0000256" key="13">
    <source>
        <dbReference type="ARBA" id="ARBA00023295"/>
    </source>
</evidence>
<dbReference type="PANTHER" id="PTHR43730">
    <property type="entry name" value="BETA-MANNOSIDASE"/>
    <property type="match status" value="1"/>
</dbReference>
<dbReference type="InterPro" id="IPR013783">
    <property type="entry name" value="Ig-like_fold"/>
</dbReference>
<evidence type="ECO:0000256" key="2">
    <source>
        <dbReference type="ARBA" id="ARBA00004613"/>
    </source>
</evidence>
<evidence type="ECO:0000256" key="1">
    <source>
        <dbReference type="ARBA" id="ARBA00000829"/>
    </source>
</evidence>
<feature type="domain" description="Beta-mannosidase Ig-fold" evidence="17">
    <location>
        <begin position="1000"/>
        <end position="1077"/>
    </location>
</feature>
<keyword evidence="21" id="KW-1185">Reference proteome</keyword>
<evidence type="ECO:0000256" key="11">
    <source>
        <dbReference type="ARBA" id="ARBA00023180"/>
    </source>
</evidence>
<dbReference type="Pfam" id="PF17753">
    <property type="entry name" value="Ig_mannosidase"/>
    <property type="match status" value="1"/>
</dbReference>
<sequence length="1091" mass="123282">MKPFRHANTLEQASWDEPGYYENRLSSFRPCRTGVSDIHTEAVLPSQTGCKTILDDRAFPFTLVWHCLIVGATIIARQLLKRTGNPSGLLRYFTPLKLNTQNMLAARAKVFLGLLSIGSYVVSAQVSQRGPPLPASHLSLSSLNWTLSNANRSITIPTPFLNQAHLALIDAGIIDEPNIGLNEGTTRWVGEEEAWTWQTTFQLAQQDWSTADRFYLVFKGLDTFCEIELAGQKIGSTNNSFRSWVFDVTSALKDSRHRSSISLSLKFASAWTTATRIANEPPQPWYSKDVGYDNLIDTYEYDSRNWVRKQQSDFGWDWGPAYLPCGPLQPAFLIGLPGLKGAAKLPSTQIASKLLSRSPKSVPFWIHRTTIDIYRKGQRNNLHPDQNAPWILNVTLPITSTRSLNSTGLTLSAVLVGTSVRLEPKTLSIIKPADYINLGPDYSLTVEYTIDHQSVELWYPATLGNPKLYDLELTLDFHDEHKDTTQLTWHERVGFRTIVVDQSRYSDQEVSRGITPGTRFTYVINGKPFYVQGTSIIPIDTFAARTNSSTIRWLLQSVLLAHQNVIRIWGGGAYQTDEFYDICDELGILAWSEAVFACGSYPISSPSLIDNIQAEVAENVARLNRHPSTALWAGNNEGEIYLNGFGTSWKNQSVYFDEYDYLFSHAIRDVVLNNTRSISYIPSSTTQGYLTLDPYVSRYHNSQPGELHGDSELYNYNTGQSFDINAYPKARFVNEFGFHSMASIYTWDRILKSPEDYAFDSIVLRSHLKHDAARSLTYPWLASAGLGELESGVTTYYPTPKPNNDHRALLAQWAYSTQVFQAAFMASQIAYYRLGASRSENNMGAVYWQLNDVWEGTTWSSIEYTGRWKIFHYLAERVQDHVIISPIFDLKSKILDVYVTSDLWHIVEGTAQWTWYDFAGRQLSTHVRDFSISPLNSTHLYSLGNASAIVPANQSAQDAWLHLNLTSKDGKYFNEQFFHPVPLKHCKLRLTKVVSRPIGHNQVSLEIADGGGVAAWVNVEHPPGVRGYFKDMTTNKPSNAFFLRPNEKRHLEFVLTESEKLNVDLAEMMVVRTMADNLHFTESMSFTHTFG</sequence>
<evidence type="ECO:0000256" key="10">
    <source>
        <dbReference type="ARBA" id="ARBA00022801"/>
    </source>
</evidence>
<reference evidence="20" key="1">
    <citation type="submission" date="2021-03" db="EMBL/GenBank/DDBJ databases">
        <title>Draft genome sequence of rust myrtle Austropuccinia psidii MF-1, a brazilian biotype.</title>
        <authorList>
            <person name="Quecine M.C."/>
            <person name="Pachon D.M.R."/>
            <person name="Bonatelli M.L."/>
            <person name="Correr F.H."/>
            <person name="Franceschini L.M."/>
            <person name="Leite T.F."/>
            <person name="Margarido G.R.A."/>
            <person name="Almeida C.A."/>
            <person name="Ferrarezi J.A."/>
            <person name="Labate C.A."/>
        </authorList>
    </citation>
    <scope>NUCLEOTIDE SEQUENCE</scope>
    <source>
        <strain evidence="20">MF-1</strain>
    </source>
</reference>
<keyword evidence="9" id="KW-0732">Signal</keyword>
<comment type="pathway">
    <text evidence="3">Glycan metabolism; N-glycan degradation.</text>
</comment>
<evidence type="ECO:0000256" key="3">
    <source>
        <dbReference type="ARBA" id="ARBA00004740"/>
    </source>
</evidence>
<dbReference type="EMBL" id="AVOT02024073">
    <property type="protein sequence ID" value="MBW0514543.1"/>
    <property type="molecule type" value="Genomic_DNA"/>
</dbReference>
<comment type="catalytic activity">
    <reaction evidence="1">
        <text>Hydrolysis of terminal, non-reducing beta-D-mannose residues in beta-D-mannosides.</text>
        <dbReference type="EC" id="3.2.1.25"/>
    </reaction>
</comment>
<dbReference type="InterPro" id="IPR054593">
    <property type="entry name" value="Beta-mannosidase-like_N2"/>
</dbReference>
<dbReference type="GO" id="GO:0000272">
    <property type="term" value="P:polysaccharide catabolic process"/>
    <property type="evidence" value="ECO:0007669"/>
    <property type="project" value="UniProtKB-KW"/>
</dbReference>
<comment type="function">
    <text evidence="16">Exoglycosidase that cleaves the single beta-linked mannose residue from the non-reducing end of beta-mannosidic oligosaccharides of various complexity and length. Involved in the degradation of polymeric mannan and galactomannan.</text>
</comment>
<dbReference type="InterPro" id="IPR017853">
    <property type="entry name" value="GH"/>
</dbReference>
<keyword evidence="13" id="KW-0326">Glycosidase</keyword>
<dbReference type="SUPFAM" id="SSF49303">
    <property type="entry name" value="beta-Galactosidase/glucuronidase domain"/>
    <property type="match status" value="2"/>
</dbReference>
<comment type="similarity">
    <text evidence="4">Belongs to the glycosyl hydrolase 2 family. Beta-mannosidase A subfamily.</text>
</comment>
<comment type="subunit">
    <text evidence="5">Homodimer.</text>
</comment>
<accession>A0A9Q3E8Z9</accession>
<dbReference type="Pfam" id="PF17786">
    <property type="entry name" value="Mannosidase_ig"/>
    <property type="match status" value="1"/>
</dbReference>
<dbReference type="Gene3D" id="2.60.40.10">
    <property type="entry name" value="Immunoglobulins"/>
    <property type="match status" value="3"/>
</dbReference>
<organism evidence="20 21">
    <name type="scientific">Austropuccinia psidii MF-1</name>
    <dbReference type="NCBI Taxonomy" id="1389203"/>
    <lineage>
        <taxon>Eukaryota</taxon>
        <taxon>Fungi</taxon>
        <taxon>Dikarya</taxon>
        <taxon>Basidiomycota</taxon>
        <taxon>Pucciniomycotina</taxon>
        <taxon>Pucciniomycetes</taxon>
        <taxon>Pucciniales</taxon>
        <taxon>Sphaerophragmiaceae</taxon>
        <taxon>Austropuccinia</taxon>
    </lineage>
</organism>
<dbReference type="GO" id="GO:0005576">
    <property type="term" value="C:extracellular region"/>
    <property type="evidence" value="ECO:0007669"/>
    <property type="project" value="UniProtKB-SubCell"/>
</dbReference>
<dbReference type="FunFam" id="2.60.40.10:FF:001511">
    <property type="entry name" value="Beta-mannosidase A"/>
    <property type="match status" value="1"/>
</dbReference>
<evidence type="ECO:0000259" key="19">
    <source>
        <dbReference type="Pfam" id="PF22666"/>
    </source>
</evidence>
<dbReference type="GO" id="GO:0004567">
    <property type="term" value="F:beta-mannosidase activity"/>
    <property type="evidence" value="ECO:0007669"/>
    <property type="project" value="UniProtKB-EC"/>
</dbReference>
<protein>
    <recommendedName>
        <fullName evidence="7">Beta-mannosidase A</fullName>
        <ecNumber evidence="6">3.2.1.25</ecNumber>
    </recommendedName>
    <alternativeName>
        <fullName evidence="15">Mannanase A</fullName>
    </alternativeName>
</protein>
<dbReference type="Gene3D" id="2.60.120.260">
    <property type="entry name" value="Galactose-binding domain-like"/>
    <property type="match status" value="1"/>
</dbReference>
<keyword evidence="8" id="KW-0964">Secreted</keyword>
<dbReference type="FunFam" id="3.20.20.80:FF:000084">
    <property type="entry name" value="Beta-mannosidase A"/>
    <property type="match status" value="1"/>
</dbReference>
<keyword evidence="14" id="KW-0624">Polysaccharide degradation</keyword>
<dbReference type="Pfam" id="PF22666">
    <property type="entry name" value="Glyco_hydro_2_N2"/>
    <property type="match status" value="1"/>
</dbReference>
<keyword evidence="10" id="KW-0378">Hydrolase</keyword>
<dbReference type="Gene3D" id="3.20.20.80">
    <property type="entry name" value="Glycosidases"/>
    <property type="match status" value="1"/>
</dbReference>
<dbReference type="Proteomes" id="UP000765509">
    <property type="component" value="Unassembled WGS sequence"/>
</dbReference>
<evidence type="ECO:0000256" key="9">
    <source>
        <dbReference type="ARBA" id="ARBA00022729"/>
    </source>
</evidence>
<gene>
    <name evidence="20" type="ORF">O181_054258</name>
</gene>
<evidence type="ECO:0000259" key="17">
    <source>
        <dbReference type="Pfam" id="PF17753"/>
    </source>
</evidence>
<feature type="domain" description="Beta-mannosidase-like galactose-binding" evidence="19">
    <location>
        <begin position="145"/>
        <end position="328"/>
    </location>
</feature>
<comment type="subcellular location">
    <subcellularLocation>
        <location evidence="2">Secreted</location>
    </subcellularLocation>
</comment>
<dbReference type="SUPFAM" id="SSF51445">
    <property type="entry name" value="(Trans)glycosidases"/>
    <property type="match status" value="1"/>
</dbReference>
<dbReference type="FunFam" id="2.60.120.260:FF:000200">
    <property type="entry name" value="Beta-mannosidase A"/>
    <property type="match status" value="1"/>
</dbReference>